<evidence type="ECO:0000313" key="10">
    <source>
        <dbReference type="EMBL" id="KAJ3647538.1"/>
    </source>
</evidence>
<evidence type="ECO:0000256" key="7">
    <source>
        <dbReference type="ARBA" id="ARBA00023033"/>
    </source>
</evidence>
<dbReference type="Proteomes" id="UP001168821">
    <property type="component" value="Unassembled WGS sequence"/>
</dbReference>
<comment type="cofactor">
    <cofactor evidence="1 8">
        <name>heme</name>
        <dbReference type="ChEBI" id="CHEBI:30413"/>
    </cofactor>
</comment>
<gene>
    <name evidence="10" type="ORF">Zmor_019409</name>
</gene>
<dbReference type="CDD" id="cd11054">
    <property type="entry name" value="CYP24A1-like"/>
    <property type="match status" value="1"/>
</dbReference>
<proteinExistence type="inferred from homology"/>
<dbReference type="InterPro" id="IPR002401">
    <property type="entry name" value="Cyt_P450_E_grp-I"/>
</dbReference>
<evidence type="ECO:0000256" key="5">
    <source>
        <dbReference type="ARBA" id="ARBA00023002"/>
    </source>
</evidence>
<evidence type="ECO:0000256" key="8">
    <source>
        <dbReference type="PIRSR" id="PIRSR602401-1"/>
    </source>
</evidence>
<dbReference type="PRINTS" id="PR00385">
    <property type="entry name" value="P450"/>
</dbReference>
<reference evidence="10" key="1">
    <citation type="journal article" date="2023" name="G3 (Bethesda)">
        <title>Whole genome assemblies of Zophobas morio and Tenebrio molitor.</title>
        <authorList>
            <person name="Kaur S."/>
            <person name="Stinson S.A."/>
            <person name="diCenzo G.C."/>
        </authorList>
    </citation>
    <scope>NUCLEOTIDE SEQUENCE</scope>
    <source>
        <strain evidence="10">QUZm001</strain>
    </source>
</reference>
<evidence type="ECO:0000256" key="9">
    <source>
        <dbReference type="RuleBase" id="RU000461"/>
    </source>
</evidence>
<dbReference type="GO" id="GO:0016705">
    <property type="term" value="F:oxidoreductase activity, acting on paired donors, with incorporation or reduction of molecular oxygen"/>
    <property type="evidence" value="ECO:0007669"/>
    <property type="project" value="InterPro"/>
</dbReference>
<evidence type="ECO:0000313" key="11">
    <source>
        <dbReference type="Proteomes" id="UP001168821"/>
    </source>
</evidence>
<feature type="binding site" description="axial binding residue" evidence="8">
    <location>
        <position position="489"/>
    </location>
    <ligand>
        <name>heme</name>
        <dbReference type="ChEBI" id="CHEBI:30413"/>
    </ligand>
    <ligandPart>
        <name>Fe</name>
        <dbReference type="ChEBI" id="CHEBI:18248"/>
    </ligandPart>
</feature>
<dbReference type="FunFam" id="1.10.630.10:FF:000006">
    <property type="entry name" value="Cytochrome P450 302a1, mitochondrial"/>
    <property type="match status" value="1"/>
</dbReference>
<dbReference type="GO" id="GO:0020037">
    <property type="term" value="F:heme binding"/>
    <property type="evidence" value="ECO:0007669"/>
    <property type="project" value="InterPro"/>
</dbReference>
<evidence type="ECO:0000256" key="2">
    <source>
        <dbReference type="ARBA" id="ARBA00010617"/>
    </source>
</evidence>
<keyword evidence="11" id="KW-1185">Reference proteome</keyword>
<keyword evidence="6 8" id="KW-0408">Iron</keyword>
<dbReference type="Gene3D" id="1.10.630.10">
    <property type="entry name" value="Cytochrome P450"/>
    <property type="match status" value="1"/>
</dbReference>
<dbReference type="Pfam" id="PF00067">
    <property type="entry name" value="p450"/>
    <property type="match status" value="1"/>
</dbReference>
<organism evidence="10 11">
    <name type="scientific">Zophobas morio</name>
    <dbReference type="NCBI Taxonomy" id="2755281"/>
    <lineage>
        <taxon>Eukaryota</taxon>
        <taxon>Metazoa</taxon>
        <taxon>Ecdysozoa</taxon>
        <taxon>Arthropoda</taxon>
        <taxon>Hexapoda</taxon>
        <taxon>Insecta</taxon>
        <taxon>Pterygota</taxon>
        <taxon>Neoptera</taxon>
        <taxon>Endopterygota</taxon>
        <taxon>Coleoptera</taxon>
        <taxon>Polyphaga</taxon>
        <taxon>Cucujiformia</taxon>
        <taxon>Tenebrionidae</taxon>
        <taxon>Zophobas</taxon>
    </lineage>
</organism>
<protein>
    <recommendedName>
        <fullName evidence="12">Cytochrome P450 49a1</fullName>
    </recommendedName>
</protein>
<comment type="caution">
    <text evidence="10">The sequence shown here is derived from an EMBL/GenBank/DDBJ whole genome shotgun (WGS) entry which is preliminary data.</text>
</comment>
<keyword evidence="5 9" id="KW-0560">Oxidoreductase</keyword>
<comment type="similarity">
    <text evidence="2 9">Belongs to the cytochrome P450 family.</text>
</comment>
<dbReference type="InterPro" id="IPR036396">
    <property type="entry name" value="Cyt_P450_sf"/>
</dbReference>
<dbReference type="InterPro" id="IPR017972">
    <property type="entry name" value="Cyt_P450_CS"/>
</dbReference>
<evidence type="ECO:0000256" key="6">
    <source>
        <dbReference type="ARBA" id="ARBA00023004"/>
    </source>
</evidence>
<dbReference type="PANTHER" id="PTHR24279">
    <property type="entry name" value="CYTOCHROME P450"/>
    <property type="match status" value="1"/>
</dbReference>
<dbReference type="PANTHER" id="PTHR24279:SF120">
    <property type="entry name" value="CYTOCHROME P450"/>
    <property type="match status" value="1"/>
</dbReference>
<dbReference type="InterPro" id="IPR050479">
    <property type="entry name" value="CYP11_CYP27_families"/>
</dbReference>
<evidence type="ECO:0000256" key="4">
    <source>
        <dbReference type="ARBA" id="ARBA00022723"/>
    </source>
</evidence>
<keyword evidence="3 8" id="KW-0349">Heme</keyword>
<dbReference type="AlphaFoldDB" id="A0AA38I1J7"/>
<dbReference type="GO" id="GO:0005506">
    <property type="term" value="F:iron ion binding"/>
    <property type="evidence" value="ECO:0007669"/>
    <property type="project" value="InterPro"/>
</dbReference>
<dbReference type="InterPro" id="IPR001128">
    <property type="entry name" value="Cyt_P450"/>
</dbReference>
<evidence type="ECO:0000256" key="3">
    <source>
        <dbReference type="ARBA" id="ARBA00022617"/>
    </source>
</evidence>
<accession>A0AA38I1J7</accession>
<name>A0AA38I1J7_9CUCU</name>
<dbReference type="PROSITE" id="PS00086">
    <property type="entry name" value="CYTOCHROME_P450"/>
    <property type="match status" value="1"/>
</dbReference>
<dbReference type="GO" id="GO:0004497">
    <property type="term" value="F:monooxygenase activity"/>
    <property type="evidence" value="ECO:0007669"/>
    <property type="project" value="UniProtKB-KW"/>
</dbReference>
<evidence type="ECO:0008006" key="12">
    <source>
        <dbReference type="Google" id="ProtNLM"/>
    </source>
</evidence>
<dbReference type="SUPFAM" id="SSF48264">
    <property type="entry name" value="Cytochrome P450"/>
    <property type="match status" value="1"/>
</dbReference>
<dbReference type="EMBL" id="JALNTZ010000006">
    <property type="protein sequence ID" value="KAJ3647538.1"/>
    <property type="molecule type" value="Genomic_DNA"/>
</dbReference>
<keyword evidence="7 9" id="KW-0503">Monooxygenase</keyword>
<sequence length="541" mass="62290">MSVSRKLLASNKRVLVVAQRCYGTDRPYSTALGIMPGMFDEVPVVERVERVDSVPKPYSAVPGPKELPFIGNAWRFAPIIGQYKIQELDKVMWSLNKEYGRIVKVGGLIGHPDLLFVFNGDDIEKVFRMEETMPHRPSMPSLHYYKQILKKDFFDGNAGVIGVHGPKWDEFRKKVQHALLPPHIAKNYVEPLDVIAGDFLHRMEEMLDANHELPDHFLMEIYKWALESVARVSLDTRLGCLEPNLPPHSQSQKIINSINTFFWNVAEVELKMPVWRVYKNKSFRKYIGALEDFRTLCLQHINKSMEKMEGKNFDEIKEKDVSIVERILLKTNNPKLAAVLALDLLLVGVDTTSIAAASTLYQLSQNPDKQQKLFEELRQLLPENDSKVNVSIIDKTPYLKACVRETLRMYPVIIGNGRSLQQDTVLAGYHVPKGTHVIFPHLVVSNSEEYFDKPERFLPERWLKTHGCPVKHKTHPFVSLPFGYGRRSCLGRRFAEAELQILLAKIFRKYKVEYNYGPLSYKITPTYVPEQPLKFRLTERT</sequence>
<keyword evidence="4 8" id="KW-0479">Metal-binding</keyword>
<evidence type="ECO:0000256" key="1">
    <source>
        <dbReference type="ARBA" id="ARBA00001971"/>
    </source>
</evidence>
<dbReference type="PRINTS" id="PR00463">
    <property type="entry name" value="EP450I"/>
</dbReference>